<proteinExistence type="predicted"/>
<dbReference type="Proteomes" id="UP000070444">
    <property type="component" value="Unassembled WGS sequence"/>
</dbReference>
<feature type="region of interest" description="Disordered" evidence="1">
    <location>
        <begin position="225"/>
        <end position="267"/>
    </location>
</feature>
<feature type="region of interest" description="Disordered" evidence="1">
    <location>
        <begin position="81"/>
        <end position="156"/>
    </location>
</feature>
<feature type="compositionally biased region" description="Polar residues" evidence="1">
    <location>
        <begin position="82"/>
        <end position="100"/>
    </location>
</feature>
<gene>
    <name evidence="3" type="ORF">CONCODRAFT_168035</name>
</gene>
<evidence type="ECO:0000256" key="1">
    <source>
        <dbReference type="SAM" id="MobiDB-lite"/>
    </source>
</evidence>
<feature type="compositionally biased region" description="Pro residues" evidence="1">
    <location>
        <begin position="107"/>
        <end position="154"/>
    </location>
</feature>
<dbReference type="STRING" id="796925.A0A137PD50"/>
<dbReference type="AlphaFoldDB" id="A0A137PD50"/>
<feature type="compositionally biased region" description="Low complexity" evidence="1">
    <location>
        <begin position="227"/>
        <end position="267"/>
    </location>
</feature>
<keyword evidence="2" id="KW-0732">Signal</keyword>
<sequence>MKLIASHIFLLQFIAAVQNGQSQPAALSADNAQGMAPANPRPPHVGHTDHVKHNKVKAAAVKSEDGTHANTPNLRVAAVNLPSENSNGQPAAQPNGNNRSEPAPSDQSPPPAAGPSAAPAPAPAPASAPAPAPAPAATPATPPPAASPPAPAPLSPTDQCLQACAAEDTGCKSKCVRVPNPTQDDMKQNIECVGNCFKANPGSAGATALIPCLQQCTVQYTSTFDPSVSPTVPNNSTSSSGNSTDSNASSSKSSSNKTASSSGSSSDAQTQIIHISTTLLGLLVTCIALM</sequence>
<feature type="chain" id="PRO_5007294749" description="Extracellular membrane protein CFEM domain-containing protein" evidence="2">
    <location>
        <begin position="23"/>
        <end position="290"/>
    </location>
</feature>
<evidence type="ECO:0000313" key="4">
    <source>
        <dbReference type="Proteomes" id="UP000070444"/>
    </source>
</evidence>
<evidence type="ECO:0000256" key="2">
    <source>
        <dbReference type="SAM" id="SignalP"/>
    </source>
</evidence>
<organism evidence="3 4">
    <name type="scientific">Conidiobolus coronatus (strain ATCC 28846 / CBS 209.66 / NRRL 28638)</name>
    <name type="common">Delacroixia coronata</name>
    <dbReference type="NCBI Taxonomy" id="796925"/>
    <lineage>
        <taxon>Eukaryota</taxon>
        <taxon>Fungi</taxon>
        <taxon>Fungi incertae sedis</taxon>
        <taxon>Zoopagomycota</taxon>
        <taxon>Entomophthoromycotina</taxon>
        <taxon>Entomophthoromycetes</taxon>
        <taxon>Entomophthorales</taxon>
        <taxon>Ancylistaceae</taxon>
        <taxon>Conidiobolus</taxon>
    </lineage>
</organism>
<evidence type="ECO:0008006" key="5">
    <source>
        <dbReference type="Google" id="ProtNLM"/>
    </source>
</evidence>
<name>A0A137PD50_CONC2</name>
<feature type="region of interest" description="Disordered" evidence="1">
    <location>
        <begin position="26"/>
        <end position="49"/>
    </location>
</feature>
<protein>
    <recommendedName>
        <fullName evidence="5">Extracellular membrane protein CFEM domain-containing protein</fullName>
    </recommendedName>
</protein>
<accession>A0A137PD50</accession>
<reference evidence="3 4" key="1">
    <citation type="journal article" date="2015" name="Genome Biol. Evol.">
        <title>Phylogenomic analyses indicate that early fungi evolved digesting cell walls of algal ancestors of land plants.</title>
        <authorList>
            <person name="Chang Y."/>
            <person name="Wang S."/>
            <person name="Sekimoto S."/>
            <person name="Aerts A.L."/>
            <person name="Choi C."/>
            <person name="Clum A."/>
            <person name="LaButti K.M."/>
            <person name="Lindquist E.A."/>
            <person name="Yee Ngan C."/>
            <person name="Ohm R.A."/>
            <person name="Salamov A.A."/>
            <person name="Grigoriev I.V."/>
            <person name="Spatafora J.W."/>
            <person name="Berbee M.L."/>
        </authorList>
    </citation>
    <scope>NUCLEOTIDE SEQUENCE [LARGE SCALE GENOMIC DNA]</scope>
    <source>
        <strain evidence="3 4">NRRL 28638</strain>
    </source>
</reference>
<dbReference type="EMBL" id="KQ964444">
    <property type="protein sequence ID" value="KXN72926.1"/>
    <property type="molecule type" value="Genomic_DNA"/>
</dbReference>
<evidence type="ECO:0000313" key="3">
    <source>
        <dbReference type="EMBL" id="KXN72926.1"/>
    </source>
</evidence>
<keyword evidence="4" id="KW-1185">Reference proteome</keyword>
<feature type="signal peptide" evidence="2">
    <location>
        <begin position="1"/>
        <end position="22"/>
    </location>
</feature>
<dbReference type="OrthoDB" id="5597238at2759"/>